<comment type="subcellular location">
    <subcellularLocation>
        <location evidence="1">Membrane</location>
        <topology evidence="1">Single-pass membrane protein</topology>
    </subcellularLocation>
</comment>
<evidence type="ECO:0000256" key="1">
    <source>
        <dbReference type="ARBA" id="ARBA00004167"/>
    </source>
</evidence>
<dbReference type="Gene3D" id="2.40.30.170">
    <property type="match status" value="1"/>
</dbReference>
<dbReference type="PRINTS" id="PR01490">
    <property type="entry name" value="RTXTOXIND"/>
</dbReference>
<dbReference type="GO" id="GO:0016020">
    <property type="term" value="C:membrane"/>
    <property type="evidence" value="ECO:0007669"/>
    <property type="project" value="UniProtKB-SubCell"/>
</dbReference>
<feature type="domain" description="AprE-like beta-barrel" evidence="8">
    <location>
        <begin position="379"/>
        <end position="469"/>
    </location>
</feature>
<feature type="coiled-coil region" evidence="6">
    <location>
        <begin position="113"/>
        <end position="140"/>
    </location>
</feature>
<dbReference type="Gene3D" id="1.10.287.1490">
    <property type="match status" value="1"/>
</dbReference>
<dbReference type="PANTHER" id="PTHR30386">
    <property type="entry name" value="MEMBRANE FUSION SUBUNIT OF EMRAB-TOLC MULTIDRUG EFFLUX PUMP"/>
    <property type="match status" value="1"/>
</dbReference>
<dbReference type="Proteomes" id="UP001268256">
    <property type="component" value="Unassembled WGS sequence"/>
</dbReference>
<sequence length="493" mass="54773">MTDLPSLPPSPKSNPSLSPTFDRPVILQQAPTWSRAIVWGIVGVSGSLLLWASFFQIEEAVPAMGQLEPEGVVKDIASPSSGILSNIYVRNGQQVTAGEPLFQLDPATSESELASQLSLRQALQQENQFYQQQLTGSKSQAPATIPATMRLLAQNRQALLAENQLFRSQLAGNTQGVNLTPEQQSRWQSNQEEARSRIATVRLQIDQLQKQLDQAQGQLKSQRDILKVNQTILDDLEPVAKEGAIARVQYLRQVQEVQRGLAEVDRFQQDVNRLQVAIAEAKEKLKNTTVTVSRDLYGAIAENDKRIAEIDTQFSRTIVENNKKLAEILAKVKQLQTGLNYQTVRAPVAGTVFDLQAHSPGFVVTPDKPMLKVVPKDALVAEVYITNRDIGFVNSGMRADVRIDSFPFSEFGDIKGELIGIAADALPPTPERNFYSFPARIKLDQQYLKINDKQIPLQSGMAVSANIKIRKRTVMSLITDLFTREVESLNHLR</sequence>
<evidence type="ECO:0000259" key="8">
    <source>
        <dbReference type="Pfam" id="PF26002"/>
    </source>
</evidence>
<feature type="coiled-coil region" evidence="6">
    <location>
        <begin position="191"/>
        <end position="225"/>
    </location>
</feature>
<accession>A0AAE4JX87</accession>
<dbReference type="Pfam" id="PF26002">
    <property type="entry name" value="Beta-barrel_AprE"/>
    <property type="match status" value="1"/>
</dbReference>
<comment type="similarity">
    <text evidence="2">Belongs to the membrane fusion protein (MFP) (TC 8.A.1) family.</text>
</comment>
<evidence type="ECO:0000256" key="7">
    <source>
        <dbReference type="SAM" id="MobiDB-lite"/>
    </source>
</evidence>
<evidence type="ECO:0000256" key="3">
    <source>
        <dbReference type="ARBA" id="ARBA00022692"/>
    </source>
</evidence>
<dbReference type="EMBL" id="JAVMIP010000007">
    <property type="protein sequence ID" value="MDS3860893.1"/>
    <property type="molecule type" value="Genomic_DNA"/>
</dbReference>
<dbReference type="InterPro" id="IPR050739">
    <property type="entry name" value="MFP"/>
</dbReference>
<dbReference type="Gene3D" id="2.40.50.100">
    <property type="match status" value="1"/>
</dbReference>
<evidence type="ECO:0000256" key="2">
    <source>
        <dbReference type="ARBA" id="ARBA00009477"/>
    </source>
</evidence>
<evidence type="ECO:0000256" key="5">
    <source>
        <dbReference type="ARBA" id="ARBA00023136"/>
    </source>
</evidence>
<keyword evidence="5" id="KW-0472">Membrane</keyword>
<organism evidence="9 10">
    <name type="scientific">Pseudocalidococcus azoricus BACA0444</name>
    <dbReference type="NCBI Taxonomy" id="2918990"/>
    <lineage>
        <taxon>Bacteria</taxon>
        <taxon>Bacillati</taxon>
        <taxon>Cyanobacteriota</taxon>
        <taxon>Cyanophyceae</taxon>
        <taxon>Acaryochloridales</taxon>
        <taxon>Thermosynechococcaceae</taxon>
        <taxon>Pseudocalidococcus</taxon>
        <taxon>Pseudocalidococcus azoricus</taxon>
    </lineage>
</organism>
<evidence type="ECO:0000313" key="9">
    <source>
        <dbReference type="EMBL" id="MDS3860893.1"/>
    </source>
</evidence>
<dbReference type="SUPFAM" id="SSF111369">
    <property type="entry name" value="HlyD-like secretion proteins"/>
    <property type="match status" value="1"/>
</dbReference>
<dbReference type="InterPro" id="IPR058982">
    <property type="entry name" value="Beta-barrel_AprE"/>
</dbReference>
<feature type="compositionally biased region" description="Pro residues" evidence="7">
    <location>
        <begin position="1"/>
        <end position="12"/>
    </location>
</feature>
<evidence type="ECO:0000256" key="4">
    <source>
        <dbReference type="ARBA" id="ARBA00022989"/>
    </source>
</evidence>
<dbReference type="PANTHER" id="PTHR30386:SF26">
    <property type="entry name" value="TRANSPORT PROTEIN COMB"/>
    <property type="match status" value="1"/>
</dbReference>
<feature type="coiled-coil region" evidence="6">
    <location>
        <begin position="264"/>
        <end position="291"/>
    </location>
</feature>
<dbReference type="AlphaFoldDB" id="A0AAE4JX87"/>
<keyword evidence="10" id="KW-1185">Reference proteome</keyword>
<reference evidence="10" key="1">
    <citation type="submission" date="2023-07" db="EMBL/GenBank/DDBJ databases">
        <authorList>
            <person name="Luz R."/>
            <person name="Cordeiro R."/>
            <person name="Fonseca A."/>
            <person name="Goncalves V."/>
        </authorList>
    </citation>
    <scope>NUCLEOTIDE SEQUENCE [LARGE SCALE GENOMIC DNA]</scope>
    <source>
        <strain evidence="10">BACA0444</strain>
    </source>
</reference>
<evidence type="ECO:0000256" key="6">
    <source>
        <dbReference type="SAM" id="Coils"/>
    </source>
</evidence>
<name>A0AAE4JX87_9CYAN</name>
<comment type="caution">
    <text evidence="9">The sequence shown here is derived from an EMBL/GenBank/DDBJ whole genome shotgun (WGS) entry which is preliminary data.</text>
</comment>
<dbReference type="RefSeq" id="WP_322878152.1">
    <property type="nucleotide sequence ID" value="NZ_JAVMIP010000007.1"/>
</dbReference>
<feature type="region of interest" description="Disordered" evidence="7">
    <location>
        <begin position="1"/>
        <end position="20"/>
    </location>
</feature>
<keyword evidence="4" id="KW-1133">Transmembrane helix</keyword>
<evidence type="ECO:0000313" key="10">
    <source>
        <dbReference type="Proteomes" id="UP001268256"/>
    </source>
</evidence>
<proteinExistence type="inferred from homology"/>
<keyword evidence="6" id="KW-0175">Coiled coil</keyword>
<gene>
    <name evidence="9" type="ORF">RIF25_08705</name>
</gene>
<keyword evidence="3" id="KW-0812">Transmembrane</keyword>
<protein>
    <submittedName>
        <fullName evidence="9">HlyD family efflux transporter periplasmic adaptor subunit</fullName>
    </submittedName>
</protein>